<accession>A0AAV2IH36</accession>
<evidence type="ECO:0000313" key="2">
    <source>
        <dbReference type="Proteomes" id="UP001497497"/>
    </source>
</evidence>
<comment type="caution">
    <text evidence="1">The sequence shown here is derived from an EMBL/GenBank/DDBJ whole genome shotgun (WGS) entry which is preliminary data.</text>
</comment>
<sequence>NITLEKIIQYTNKTFDISVVKMGNSSFILLRMSQLKVEDFRNYTLTINSTINVTITLKEEAGILLIGNQTERNISIQKDKDISFSFLVQSKDGIRQDIEINKLKVSINTTTNRYSINVRLLGEERYNFTIGILNFTLNSIAKYNVVVYSMSDCPIKYTVTIDFEGLSNSIELCDGEDQNK</sequence>
<reference evidence="1 2" key="1">
    <citation type="submission" date="2024-04" db="EMBL/GenBank/DDBJ databases">
        <authorList>
            <consortium name="Genoscope - CEA"/>
            <person name="William W."/>
        </authorList>
    </citation>
    <scope>NUCLEOTIDE SEQUENCE [LARGE SCALE GENOMIC DNA]</scope>
</reference>
<keyword evidence="2" id="KW-1185">Reference proteome</keyword>
<name>A0AAV2IH36_LYMST</name>
<dbReference type="AlphaFoldDB" id="A0AAV2IH36"/>
<organism evidence="1 2">
    <name type="scientific">Lymnaea stagnalis</name>
    <name type="common">Great pond snail</name>
    <name type="synonym">Helix stagnalis</name>
    <dbReference type="NCBI Taxonomy" id="6523"/>
    <lineage>
        <taxon>Eukaryota</taxon>
        <taxon>Metazoa</taxon>
        <taxon>Spiralia</taxon>
        <taxon>Lophotrochozoa</taxon>
        <taxon>Mollusca</taxon>
        <taxon>Gastropoda</taxon>
        <taxon>Heterobranchia</taxon>
        <taxon>Euthyneura</taxon>
        <taxon>Panpulmonata</taxon>
        <taxon>Hygrophila</taxon>
        <taxon>Lymnaeoidea</taxon>
        <taxon>Lymnaeidae</taxon>
        <taxon>Lymnaea</taxon>
    </lineage>
</organism>
<feature type="non-terminal residue" evidence="1">
    <location>
        <position position="1"/>
    </location>
</feature>
<dbReference type="EMBL" id="CAXITT010000674">
    <property type="protein sequence ID" value="CAL1545084.1"/>
    <property type="molecule type" value="Genomic_DNA"/>
</dbReference>
<gene>
    <name evidence="1" type="ORF">GSLYS_00018567001</name>
</gene>
<proteinExistence type="predicted"/>
<dbReference type="Proteomes" id="UP001497497">
    <property type="component" value="Unassembled WGS sequence"/>
</dbReference>
<protein>
    <submittedName>
        <fullName evidence="1">Uncharacterized protein</fullName>
    </submittedName>
</protein>
<evidence type="ECO:0000313" key="1">
    <source>
        <dbReference type="EMBL" id="CAL1545084.1"/>
    </source>
</evidence>
<feature type="non-terminal residue" evidence="1">
    <location>
        <position position="180"/>
    </location>
</feature>